<sequence length="170" mass="19283">MTINNETTESSSINSSFEIGLRALTILAEASPESLDLQRLIYYDYLVIHTKDVGAVDSPPSLHPDTPHRSGGIIVRRKAMQKGLELMYSKSLINIIFDEKGISYSASELTKPFLDLFESTYSKKLQNNALWVVGYFSGYSEEEMKFFIERNIDNWGGEFMYEAFVRGGIE</sequence>
<evidence type="ECO:0008006" key="3">
    <source>
        <dbReference type="Google" id="ProtNLM"/>
    </source>
</evidence>
<dbReference type="RefSeq" id="WP_003335626.1">
    <property type="nucleotide sequence ID" value="NZ_CP007806.1"/>
</dbReference>
<organism evidence="1 2">
    <name type="scientific">Brevibacillus laterosporus LMG 15441</name>
    <dbReference type="NCBI Taxonomy" id="1042163"/>
    <lineage>
        <taxon>Bacteria</taxon>
        <taxon>Bacillati</taxon>
        <taxon>Bacillota</taxon>
        <taxon>Bacilli</taxon>
        <taxon>Bacillales</taxon>
        <taxon>Paenibacillaceae</taxon>
        <taxon>Brevibacillus</taxon>
    </lineage>
</organism>
<keyword evidence="2" id="KW-1185">Reference proteome</keyword>
<gene>
    <name evidence="1" type="ORF">BRLA_c005480</name>
</gene>
<evidence type="ECO:0000313" key="1">
    <source>
        <dbReference type="EMBL" id="AIG24906.1"/>
    </source>
</evidence>
<dbReference type="HOGENOM" id="CLU_134406_0_0_9"/>
<proteinExistence type="predicted"/>
<dbReference type="STRING" id="1042163.BRLA_c005480"/>
<dbReference type="eggNOG" id="ENOG5032RUZ">
    <property type="taxonomic scope" value="Bacteria"/>
</dbReference>
<dbReference type="EMBL" id="CP007806">
    <property type="protein sequence ID" value="AIG24906.1"/>
    <property type="molecule type" value="Genomic_DNA"/>
</dbReference>
<accession>A0A075R0E1</accession>
<dbReference type="Pfam" id="PF20288">
    <property type="entry name" value="MC2"/>
    <property type="match status" value="1"/>
</dbReference>
<dbReference type="AlphaFoldDB" id="A0A075R0E1"/>
<dbReference type="KEGG" id="blr:BRLA_c005480"/>
<dbReference type="InterPro" id="IPR046904">
    <property type="entry name" value="ABC-3C_MC2"/>
</dbReference>
<name>A0A075R0E1_BRELA</name>
<reference evidence="1 2" key="1">
    <citation type="journal article" date="2011" name="J. Bacteriol.">
        <title>Genome sequence of Brevibacillus laterosporus LMG 15441, a pathogen of invertebrates.</title>
        <authorList>
            <person name="Djukic M."/>
            <person name="Poehlein A."/>
            <person name="Thurmer A."/>
            <person name="Daniel R."/>
        </authorList>
    </citation>
    <scope>NUCLEOTIDE SEQUENCE [LARGE SCALE GENOMIC DNA]</scope>
    <source>
        <strain evidence="1 2">LMG 15441</strain>
    </source>
</reference>
<evidence type="ECO:0000313" key="2">
    <source>
        <dbReference type="Proteomes" id="UP000005850"/>
    </source>
</evidence>
<protein>
    <recommendedName>
        <fullName evidence="3">Threonine transporter RhtB</fullName>
    </recommendedName>
</protein>
<dbReference type="Proteomes" id="UP000005850">
    <property type="component" value="Chromosome"/>
</dbReference>